<evidence type="ECO:0000256" key="3">
    <source>
        <dbReference type="ARBA" id="ARBA00022525"/>
    </source>
</evidence>
<dbReference type="Gene3D" id="2.60.40.1080">
    <property type="match status" value="2"/>
</dbReference>
<evidence type="ECO:0000256" key="6">
    <source>
        <dbReference type="ARBA" id="ARBA00022801"/>
    </source>
</evidence>
<organism evidence="11">
    <name type="scientific">freshwater metagenome</name>
    <dbReference type="NCBI Taxonomy" id="449393"/>
    <lineage>
        <taxon>unclassified sequences</taxon>
        <taxon>metagenomes</taxon>
        <taxon>ecological metagenomes</taxon>
    </lineage>
</organism>
<comment type="subcellular location">
    <subcellularLocation>
        <location evidence="1">Secreted</location>
    </subcellularLocation>
</comment>
<evidence type="ECO:0000256" key="1">
    <source>
        <dbReference type="ARBA" id="ARBA00004613"/>
    </source>
</evidence>
<feature type="region of interest" description="Disordered" evidence="9">
    <location>
        <begin position="93"/>
        <end position="143"/>
    </location>
</feature>
<dbReference type="PROSITE" id="PS00136">
    <property type="entry name" value="SUBTILASE_ASP"/>
    <property type="match status" value="1"/>
</dbReference>
<dbReference type="InterPro" id="IPR022398">
    <property type="entry name" value="Peptidase_S8_His-AS"/>
</dbReference>
<dbReference type="EMBL" id="CAFBLS010000267">
    <property type="protein sequence ID" value="CAB4885358.1"/>
    <property type="molecule type" value="Genomic_DNA"/>
</dbReference>
<dbReference type="PRINTS" id="PR00723">
    <property type="entry name" value="SUBTILISIN"/>
</dbReference>
<dbReference type="InterPro" id="IPR023828">
    <property type="entry name" value="Peptidase_S8_Ser-AS"/>
</dbReference>
<dbReference type="PANTHER" id="PTHR43806">
    <property type="entry name" value="PEPTIDASE S8"/>
    <property type="match status" value="1"/>
</dbReference>
<dbReference type="Pfam" id="PF00041">
    <property type="entry name" value="fn3"/>
    <property type="match status" value="1"/>
</dbReference>
<sequence>MTEFRRSRTRRGLPGLLALTTAIAVFVTGCGSSPDSDAGASAGAVSAGAKGAIAGSKLALSKSLALPTCVPEAAPATIALANAATTALATAVSASSTSGPGPSASTSAQPPAIDSASPSASASASGSPSASVTASSSAPCPAVPRGLRAQPGISKISVSWEAPDPGAPAVTSYVITLSPGDRVVQVAAGRNGTTIAALDNGVEYSLTIRAVNEVGMSEASQPVLATPTLGEEPEVQRLIVAYEPGVPTAEAPGRATGSDAVADVALFPDKPLGIGMRTVEISEAVNEDTARAISAELTADPRVKWAQPDYFVPVLAATFPDDPRYASGEMWGLNGAYGIHAPEAWAVTRGSPSVVVAVLDTGITVHQDLAGQTVGGYDMIVDTAVSNDGDGRDADPADPGDWESTYTSSWHGTHVAGTIAAIANNGEGVAGVAPSVKVQPVRVLGTGGGYTSDIVAGITWASGGAITGIPANPTPARVISMSLGGGSACSIAEQTAITAAIARGTVIVVAAGNSNADTAGFTPASCSGVIAVAAVGNNGKRASFSNYGSLVDIAAPGVGILSTLNSGATTPSTPSYASYSGTSMATPHVSGVVALMISQNPSLSPAQVEARIKAAGMYTPFPGGVCDPDPAKTCGVGIINAGALLSGGSTTVPVTGVTVSPTSVSLNVGQSQSLSASIAPSNATTPAVTWASSSASIASVSATGVVTAIAAGSATITVTTTDGGIAASSAVTVTSTVTATGVTLSPSTVALTPGQTQTLSAAVLPSTATNKSVTWATSSDQVATVSTSGIVTAVAEGSATITARTADGGFTASSSVAVRKAAQTITFSPPTSLTRAQSPYTLGASSSSGLPVVFTSSTTTTCTVSGSALSVVAAGTCTVTAAQAGDAAWSPATLTKSITVTKAAQTITFTAPTSLMGLPPSYTLSATGSSSLPVTFTASPSAVCTVSGTTLRPVSSGNCSVTASQSGSTTYASATPVTRSISITKVATLTVLASSAGSVRVATAVTLSATVTPAFGGKFAGMTVKFFSRTSTTRAWTQIGSALTDSSGVAQAKPSFSTAATYSLMAEVQGSGLYTASQGTTQITATK</sequence>
<feature type="compositionally biased region" description="Low complexity" evidence="9">
    <location>
        <begin position="93"/>
        <end position="140"/>
    </location>
</feature>
<evidence type="ECO:0000259" key="10">
    <source>
        <dbReference type="PROSITE" id="PS50853"/>
    </source>
</evidence>
<protein>
    <submittedName>
        <fullName evidence="11">Unannotated protein</fullName>
    </submittedName>
</protein>
<name>A0A6J7EUR3_9ZZZZ</name>
<dbReference type="PROSITE" id="PS51257">
    <property type="entry name" value="PROKAR_LIPOPROTEIN"/>
    <property type="match status" value="1"/>
</dbReference>
<dbReference type="SMART" id="SM00060">
    <property type="entry name" value="FN3"/>
    <property type="match status" value="1"/>
</dbReference>
<dbReference type="InterPro" id="IPR013783">
    <property type="entry name" value="Ig-like_fold"/>
</dbReference>
<keyword evidence="8" id="KW-0865">Zymogen</keyword>
<evidence type="ECO:0000313" key="11">
    <source>
        <dbReference type="EMBL" id="CAB4885358.1"/>
    </source>
</evidence>
<comment type="similarity">
    <text evidence="2">Belongs to the peptidase S8 family.</text>
</comment>
<dbReference type="SMART" id="SM00635">
    <property type="entry name" value="BID_2"/>
    <property type="match status" value="2"/>
</dbReference>
<dbReference type="SUPFAM" id="SSF49265">
    <property type="entry name" value="Fibronectin type III"/>
    <property type="match status" value="1"/>
</dbReference>
<dbReference type="Gene3D" id="3.40.50.200">
    <property type="entry name" value="Peptidase S8/S53 domain"/>
    <property type="match status" value="1"/>
</dbReference>
<dbReference type="CDD" id="cd07496">
    <property type="entry name" value="Peptidases_S8_13"/>
    <property type="match status" value="1"/>
</dbReference>
<dbReference type="PROSITE" id="PS00138">
    <property type="entry name" value="SUBTILASE_SER"/>
    <property type="match status" value="1"/>
</dbReference>
<proteinExistence type="inferred from homology"/>
<dbReference type="InterPro" id="IPR034176">
    <property type="entry name" value="Peptidases_S8_13"/>
</dbReference>
<dbReference type="SUPFAM" id="SSF52743">
    <property type="entry name" value="Subtilisin-like"/>
    <property type="match status" value="1"/>
</dbReference>
<dbReference type="InterPro" id="IPR003343">
    <property type="entry name" value="Big_2"/>
</dbReference>
<dbReference type="Gene3D" id="2.60.40.10">
    <property type="entry name" value="Immunoglobulins"/>
    <property type="match status" value="1"/>
</dbReference>
<dbReference type="Pfam" id="PF02368">
    <property type="entry name" value="Big_2"/>
    <property type="match status" value="2"/>
</dbReference>
<dbReference type="SUPFAM" id="SSF49373">
    <property type="entry name" value="Invasin/intimin cell-adhesion fragments"/>
    <property type="match status" value="3"/>
</dbReference>
<accession>A0A6J7EUR3</accession>
<keyword evidence="6" id="KW-0378">Hydrolase</keyword>
<dbReference type="InterPro" id="IPR008964">
    <property type="entry name" value="Invasin/intimin_cell_adhesion"/>
</dbReference>
<dbReference type="InterPro" id="IPR050131">
    <property type="entry name" value="Peptidase_S8_subtilisin-like"/>
</dbReference>
<dbReference type="GO" id="GO:0006508">
    <property type="term" value="P:proteolysis"/>
    <property type="evidence" value="ECO:0007669"/>
    <property type="project" value="UniProtKB-KW"/>
</dbReference>
<feature type="domain" description="Fibronectin type-III" evidence="10">
    <location>
        <begin position="140"/>
        <end position="231"/>
    </location>
</feature>
<keyword evidence="5" id="KW-0732">Signal</keyword>
<keyword evidence="4" id="KW-0645">Protease</keyword>
<dbReference type="InterPro" id="IPR023827">
    <property type="entry name" value="Peptidase_S8_Asp-AS"/>
</dbReference>
<dbReference type="GO" id="GO:0004252">
    <property type="term" value="F:serine-type endopeptidase activity"/>
    <property type="evidence" value="ECO:0007669"/>
    <property type="project" value="InterPro"/>
</dbReference>
<keyword evidence="3" id="KW-0964">Secreted</keyword>
<evidence type="ECO:0000256" key="9">
    <source>
        <dbReference type="SAM" id="MobiDB-lite"/>
    </source>
</evidence>
<dbReference type="InterPro" id="IPR036116">
    <property type="entry name" value="FN3_sf"/>
</dbReference>
<keyword evidence="7" id="KW-0720">Serine protease</keyword>
<dbReference type="InterPro" id="IPR003961">
    <property type="entry name" value="FN3_dom"/>
</dbReference>
<dbReference type="AlphaFoldDB" id="A0A6J7EUR3"/>
<evidence type="ECO:0000256" key="5">
    <source>
        <dbReference type="ARBA" id="ARBA00022729"/>
    </source>
</evidence>
<dbReference type="CDD" id="cd00063">
    <property type="entry name" value="FN3"/>
    <property type="match status" value="1"/>
</dbReference>
<dbReference type="InterPro" id="IPR036852">
    <property type="entry name" value="Peptidase_S8/S53_dom_sf"/>
</dbReference>
<dbReference type="PROSITE" id="PS50853">
    <property type="entry name" value="FN3"/>
    <property type="match status" value="1"/>
</dbReference>
<evidence type="ECO:0000256" key="7">
    <source>
        <dbReference type="ARBA" id="ARBA00022825"/>
    </source>
</evidence>
<dbReference type="PROSITE" id="PS00137">
    <property type="entry name" value="SUBTILASE_HIS"/>
    <property type="match status" value="1"/>
</dbReference>
<dbReference type="PROSITE" id="PS51892">
    <property type="entry name" value="SUBTILASE"/>
    <property type="match status" value="1"/>
</dbReference>
<dbReference type="PANTHER" id="PTHR43806:SF11">
    <property type="entry name" value="CEREVISIN-RELATED"/>
    <property type="match status" value="1"/>
</dbReference>
<evidence type="ECO:0000256" key="2">
    <source>
        <dbReference type="ARBA" id="ARBA00011073"/>
    </source>
</evidence>
<dbReference type="FunFam" id="3.40.50.200:FF:000022">
    <property type="entry name" value="Extracellular protease"/>
    <property type="match status" value="1"/>
</dbReference>
<dbReference type="InterPro" id="IPR015500">
    <property type="entry name" value="Peptidase_S8_subtilisin-rel"/>
</dbReference>
<gene>
    <name evidence="11" type="ORF">UFOPK3402_01743</name>
</gene>
<dbReference type="Pfam" id="PF00082">
    <property type="entry name" value="Peptidase_S8"/>
    <property type="match status" value="1"/>
</dbReference>
<evidence type="ECO:0000256" key="8">
    <source>
        <dbReference type="ARBA" id="ARBA00023145"/>
    </source>
</evidence>
<dbReference type="GO" id="GO:0005576">
    <property type="term" value="C:extracellular region"/>
    <property type="evidence" value="ECO:0007669"/>
    <property type="project" value="UniProtKB-SubCell"/>
</dbReference>
<evidence type="ECO:0000256" key="4">
    <source>
        <dbReference type="ARBA" id="ARBA00022670"/>
    </source>
</evidence>
<dbReference type="InterPro" id="IPR000209">
    <property type="entry name" value="Peptidase_S8/S53_dom"/>
</dbReference>
<reference evidence="11" key="1">
    <citation type="submission" date="2020-05" db="EMBL/GenBank/DDBJ databases">
        <authorList>
            <person name="Chiriac C."/>
            <person name="Salcher M."/>
            <person name="Ghai R."/>
            <person name="Kavagutti S V."/>
        </authorList>
    </citation>
    <scope>NUCLEOTIDE SEQUENCE</scope>
</reference>